<organism evidence="2 3">
    <name type="scientific">Brevibacterium aurantiacum</name>
    <dbReference type="NCBI Taxonomy" id="273384"/>
    <lineage>
        <taxon>Bacteria</taxon>
        <taxon>Bacillati</taxon>
        <taxon>Actinomycetota</taxon>
        <taxon>Actinomycetes</taxon>
        <taxon>Micrococcales</taxon>
        <taxon>Brevibacteriaceae</taxon>
        <taxon>Brevibacterium</taxon>
    </lineage>
</organism>
<evidence type="ECO:0000313" key="3">
    <source>
        <dbReference type="Proteomes" id="UP000283000"/>
    </source>
</evidence>
<dbReference type="SUPFAM" id="SSF53448">
    <property type="entry name" value="Nucleotide-diphospho-sugar transferases"/>
    <property type="match status" value="1"/>
</dbReference>
<dbReference type="EMBL" id="CP025330">
    <property type="protein sequence ID" value="AZT92195.1"/>
    <property type="molecule type" value="Genomic_DNA"/>
</dbReference>
<dbReference type="PANTHER" id="PTHR22916">
    <property type="entry name" value="GLYCOSYLTRANSFERASE"/>
    <property type="match status" value="1"/>
</dbReference>
<dbReference type="Gene3D" id="2.160.10.10">
    <property type="entry name" value="Hexapeptide repeat proteins"/>
    <property type="match status" value="1"/>
</dbReference>
<feature type="domain" description="Glycosyltransferase 2-like" evidence="1">
    <location>
        <begin position="227"/>
        <end position="364"/>
    </location>
</feature>
<reference evidence="2 3" key="1">
    <citation type="submission" date="2017-12" db="EMBL/GenBank/DDBJ databases">
        <authorList>
            <person name="Levesque S."/>
        </authorList>
    </citation>
    <scope>NUCLEOTIDE SEQUENCE [LARGE SCALE GENOMIC DNA]</scope>
    <source>
        <strain evidence="2 3">SMQ-1417</strain>
    </source>
</reference>
<dbReference type="Gene3D" id="3.90.550.10">
    <property type="entry name" value="Spore Coat Polysaccharide Biosynthesis Protein SpsA, Chain A"/>
    <property type="match status" value="1"/>
</dbReference>
<evidence type="ECO:0000313" key="2">
    <source>
        <dbReference type="EMBL" id="AZT92195.1"/>
    </source>
</evidence>
<dbReference type="Pfam" id="PF00535">
    <property type="entry name" value="Glycos_transf_2"/>
    <property type="match status" value="1"/>
</dbReference>
<dbReference type="AlphaFoldDB" id="A0A3Q9NPJ4"/>
<dbReference type="PANTHER" id="PTHR22916:SF3">
    <property type="entry name" value="UDP-GLCNAC:BETAGAL BETA-1,3-N-ACETYLGLUCOSAMINYLTRANSFERASE-LIKE PROTEIN 1"/>
    <property type="match status" value="1"/>
</dbReference>
<dbReference type="InterPro" id="IPR029044">
    <property type="entry name" value="Nucleotide-diphossugar_trans"/>
</dbReference>
<dbReference type="InterPro" id="IPR001173">
    <property type="entry name" value="Glyco_trans_2-like"/>
</dbReference>
<dbReference type="GO" id="GO:0016758">
    <property type="term" value="F:hexosyltransferase activity"/>
    <property type="evidence" value="ECO:0007669"/>
    <property type="project" value="UniProtKB-ARBA"/>
</dbReference>
<dbReference type="RefSeq" id="WP_127362727.1">
    <property type="nucleotide sequence ID" value="NZ_CP025330.1"/>
</dbReference>
<accession>A0A3Q9NPJ4</accession>
<gene>
    <name evidence="2" type="ORF">CXR23_02740</name>
</gene>
<reference evidence="2 3" key="2">
    <citation type="submission" date="2019-01" db="EMBL/GenBank/DDBJ databases">
        <title>Comparative genomic analysis of Brevibacterium aurantiacum sheds light on its evolution and its adaptation to smear-ripened cheeses.</title>
        <authorList>
            <person name="Moineau S."/>
        </authorList>
    </citation>
    <scope>NUCLEOTIDE SEQUENCE [LARGE SCALE GENOMIC DNA]</scope>
    <source>
        <strain evidence="2 3">SMQ-1417</strain>
    </source>
</reference>
<dbReference type="Proteomes" id="UP000283000">
    <property type="component" value="Chromosome"/>
</dbReference>
<evidence type="ECO:0000259" key="1">
    <source>
        <dbReference type="Pfam" id="PF00535"/>
    </source>
</evidence>
<protein>
    <recommendedName>
        <fullName evidence="1">Glycosyltransferase 2-like domain-containing protein</fullName>
    </recommendedName>
</protein>
<sequence>MNFAVNEIYIDGRRVSAADQLPANIEIKFSGRSKDNILHLQPIQGNGRISIDLSQAASCRVELGTGNSIINGTLAIKFPINASRPTVGAFVEVGHLNSFTGSASLQAPFSEGAGISIGSRNLIAPGLSTRGSNHGVYDLETGRITNSEVGSTVGHRNWFGNGVQVFNRCGIGSDSIISFGSLVNKDWSTEDHVVLGGSPAKIIKRGVAWTREMYFEHLDDQPRPALTIGITTYERPKSLVRLLNSIVSQVLPGDKYVEIIVTDDGSKSDDWRKGWDALGELCAVSGYHLIKLRNPAPTGGPSAGRNAAIEVANGSHLMFFDDDDYLEDGALPAIVNALSDSDAERIAFRYRRAGRSNFIPPAQHQERQDIIESLWTMLTPAIYRVDKLRESGCRYPSEVSLGEDSEFVLSCAVKFEKFATLADRDYIVIDNPAEGEASHMSKGKGSWYDFLLDHISHVKRLSGIIQNADLPVYVKDGLVSRVILGRGVIQYQLIRRISDYQPDDKAQELLDYLSEVIKNIAHPSIIERFAASNDSAGAIDAIVKADLFALREAHSKSVSANR</sequence>
<dbReference type="InterPro" id="IPR011004">
    <property type="entry name" value="Trimer_LpxA-like_sf"/>
</dbReference>
<name>A0A3Q9NPJ4_BREAU</name>
<dbReference type="SUPFAM" id="SSF51161">
    <property type="entry name" value="Trimeric LpxA-like enzymes"/>
    <property type="match status" value="1"/>
</dbReference>
<dbReference type="CDD" id="cd00761">
    <property type="entry name" value="Glyco_tranf_GTA_type"/>
    <property type="match status" value="1"/>
</dbReference>
<proteinExistence type="predicted"/>